<feature type="compositionally biased region" description="Basic and acidic residues" evidence="1">
    <location>
        <begin position="53"/>
        <end position="77"/>
    </location>
</feature>
<accession>A0A6N2BRI2</accession>
<name>A0A6N2BRI2_SOLCI</name>
<feature type="region of interest" description="Disordered" evidence="1">
    <location>
        <begin position="49"/>
        <end position="110"/>
    </location>
</feature>
<dbReference type="AlphaFoldDB" id="A0A6N2BRI2"/>
<gene>
    <name evidence="2" type="ORF">EJD97_009123</name>
</gene>
<protein>
    <recommendedName>
        <fullName evidence="3">Gag-pol polyprotein</fullName>
    </recommendedName>
</protein>
<reference evidence="2" key="1">
    <citation type="submission" date="2019-05" db="EMBL/GenBank/DDBJ databases">
        <title>The de novo reference genome and transcriptome assemblies of the wild tomato species Solanum chilense.</title>
        <authorList>
            <person name="Stam R."/>
            <person name="Nosenko T."/>
            <person name="Hoerger A.C."/>
            <person name="Stephan W."/>
            <person name="Seidel M.A."/>
            <person name="Kuhn J.M.M."/>
            <person name="Haberer G."/>
            <person name="Tellier A."/>
        </authorList>
    </citation>
    <scope>NUCLEOTIDE SEQUENCE</scope>
    <source>
        <tissue evidence="2">Mature leaves</tissue>
    </source>
</reference>
<sequence length="145" mass="16364">MMTQAQVVTTHAQAMTAQAKQGVGPQVNPHTSTPACRIRDFMRMNPSTFYGTKVDKDSHSRWKMNRDGKRARSDETSQPKSKKRFYNQDSSMERKGRVPNQNSQGGGYTYERPKCTTCGKQHLGKCLAGTDGCFGCINKRHKMRD</sequence>
<proteinExistence type="predicted"/>
<evidence type="ECO:0000256" key="1">
    <source>
        <dbReference type="SAM" id="MobiDB-lite"/>
    </source>
</evidence>
<organism evidence="2">
    <name type="scientific">Solanum chilense</name>
    <name type="common">Tomato</name>
    <name type="synonym">Lycopersicon chilense</name>
    <dbReference type="NCBI Taxonomy" id="4083"/>
    <lineage>
        <taxon>Eukaryota</taxon>
        <taxon>Viridiplantae</taxon>
        <taxon>Streptophyta</taxon>
        <taxon>Embryophyta</taxon>
        <taxon>Tracheophyta</taxon>
        <taxon>Spermatophyta</taxon>
        <taxon>Magnoliopsida</taxon>
        <taxon>eudicotyledons</taxon>
        <taxon>Gunneridae</taxon>
        <taxon>Pentapetalae</taxon>
        <taxon>asterids</taxon>
        <taxon>lamiids</taxon>
        <taxon>Solanales</taxon>
        <taxon>Solanaceae</taxon>
        <taxon>Solanoideae</taxon>
        <taxon>Solaneae</taxon>
        <taxon>Solanum</taxon>
        <taxon>Solanum subgen. Lycopersicon</taxon>
    </lineage>
</organism>
<evidence type="ECO:0000313" key="2">
    <source>
        <dbReference type="EMBL" id="TMW95289.1"/>
    </source>
</evidence>
<evidence type="ECO:0008006" key="3">
    <source>
        <dbReference type="Google" id="ProtNLM"/>
    </source>
</evidence>
<comment type="caution">
    <text evidence="2">The sequence shown here is derived from an EMBL/GenBank/DDBJ whole genome shotgun (WGS) entry which is preliminary data.</text>
</comment>
<dbReference type="EMBL" id="RXGB01002394">
    <property type="protein sequence ID" value="TMW95289.1"/>
    <property type="molecule type" value="Genomic_DNA"/>
</dbReference>